<dbReference type="Proteomes" id="UP001629462">
    <property type="component" value="Unassembled WGS sequence"/>
</dbReference>
<organism evidence="1 2">
    <name type="scientific">Caballeronia jiangsuensis</name>
    <dbReference type="NCBI Taxonomy" id="1458357"/>
    <lineage>
        <taxon>Bacteria</taxon>
        <taxon>Pseudomonadati</taxon>
        <taxon>Pseudomonadota</taxon>
        <taxon>Betaproteobacteria</taxon>
        <taxon>Burkholderiales</taxon>
        <taxon>Burkholderiaceae</taxon>
        <taxon>Caballeronia</taxon>
    </lineage>
</organism>
<dbReference type="RefSeq" id="WP_408161292.1">
    <property type="nucleotide sequence ID" value="NZ_JAQQDB010000009.1"/>
</dbReference>
<evidence type="ECO:0000313" key="2">
    <source>
        <dbReference type="Proteomes" id="UP001629462"/>
    </source>
</evidence>
<evidence type="ECO:0008006" key="3">
    <source>
        <dbReference type="Google" id="ProtNLM"/>
    </source>
</evidence>
<reference evidence="1 2" key="1">
    <citation type="journal article" date="2024" name="Chem. Sci.">
        <title>Discovery of megapolipeptins by genome mining of a Burkholderiales bacteria collection.</title>
        <authorList>
            <person name="Paulo B.S."/>
            <person name="Recchia M.J.J."/>
            <person name="Lee S."/>
            <person name="Fergusson C.H."/>
            <person name="Romanowski S.B."/>
            <person name="Hernandez A."/>
            <person name="Krull N."/>
            <person name="Liu D.Y."/>
            <person name="Cavanagh H."/>
            <person name="Bos A."/>
            <person name="Gray C.A."/>
            <person name="Murphy B.T."/>
            <person name="Linington R.G."/>
            <person name="Eustaquio A.S."/>
        </authorList>
    </citation>
    <scope>NUCLEOTIDE SEQUENCE [LARGE SCALE GENOMIC DNA]</scope>
    <source>
        <strain evidence="1 2">RL17-374-BIF-D</strain>
    </source>
</reference>
<accession>A0ABW9CJI3</accession>
<gene>
    <name evidence="1" type="ORF">PQR08_11455</name>
</gene>
<sequence>MATKWTEIRKAEDIPEPTEEEWQAQKLSGELLTARARHMIEALRMLERTTQDDIRNGVKTGVATVPMQIRLTKDQVAQLRAAAFVEGRPATAIVRDLLDMYFDAKALDPETGKQFRDAVKLHGSA</sequence>
<comment type="caution">
    <text evidence="1">The sequence shown here is derived from an EMBL/GenBank/DDBJ whole genome shotgun (WGS) entry which is preliminary data.</text>
</comment>
<protein>
    <recommendedName>
        <fullName evidence="3">Ribbon-helix-helix protein CopG domain-containing protein</fullName>
    </recommendedName>
</protein>
<keyword evidence="2" id="KW-1185">Reference proteome</keyword>
<proteinExistence type="predicted"/>
<evidence type="ECO:0000313" key="1">
    <source>
        <dbReference type="EMBL" id="MFM0518037.1"/>
    </source>
</evidence>
<dbReference type="EMBL" id="JAQQDB010000009">
    <property type="protein sequence ID" value="MFM0518037.1"/>
    <property type="molecule type" value="Genomic_DNA"/>
</dbReference>
<name>A0ABW9CJI3_9BURK</name>